<dbReference type="PANTHER" id="PTHR10903">
    <property type="entry name" value="GTPASE, IMAP FAMILY MEMBER-RELATED"/>
    <property type="match status" value="1"/>
</dbReference>
<feature type="domain" description="AIG1-type G" evidence="5">
    <location>
        <begin position="14"/>
        <end position="73"/>
    </location>
</feature>
<keyword evidence="2" id="KW-0547">Nucleotide-binding</keyword>
<dbReference type="Pfam" id="PF04548">
    <property type="entry name" value="AIG1"/>
    <property type="match status" value="1"/>
</dbReference>
<dbReference type="Proteomes" id="UP000836841">
    <property type="component" value="Chromosome 1"/>
</dbReference>
<proteinExistence type="inferred from homology"/>
<evidence type="ECO:0000259" key="5">
    <source>
        <dbReference type="Pfam" id="PF04548"/>
    </source>
</evidence>
<comment type="similarity">
    <text evidence="1">Belongs to the TRAFAC class TrmE-Era-EngA-EngB-Septin-like GTPase superfamily. AIG1/Toc34/Toc159-like paraseptin GTPase family. IAN subfamily.</text>
</comment>
<evidence type="ECO:0000256" key="3">
    <source>
        <dbReference type="ARBA" id="ARBA00023134"/>
    </source>
</evidence>
<keyword evidence="3" id="KW-0342">GTP-binding</keyword>
<keyword evidence="7" id="KW-1185">Reference proteome</keyword>
<evidence type="ECO:0000313" key="6">
    <source>
        <dbReference type="EMBL" id="CAH2035284.1"/>
    </source>
</evidence>
<evidence type="ECO:0000256" key="2">
    <source>
        <dbReference type="ARBA" id="ARBA00022741"/>
    </source>
</evidence>
<keyword evidence="4" id="KW-0175">Coiled coil</keyword>
<dbReference type="GO" id="GO:0005525">
    <property type="term" value="F:GTP binding"/>
    <property type="evidence" value="ECO:0007669"/>
    <property type="project" value="UniProtKB-KW"/>
</dbReference>
<protein>
    <recommendedName>
        <fullName evidence="5">AIG1-type G domain-containing protein</fullName>
    </recommendedName>
</protein>
<dbReference type="Gene3D" id="3.40.50.300">
    <property type="entry name" value="P-loop containing nucleotide triphosphate hydrolases"/>
    <property type="match status" value="2"/>
</dbReference>
<accession>A0AAU9R7M5</accession>
<organism evidence="6 7">
    <name type="scientific">Thlaspi arvense</name>
    <name type="common">Field penny-cress</name>
    <dbReference type="NCBI Taxonomy" id="13288"/>
    <lineage>
        <taxon>Eukaryota</taxon>
        <taxon>Viridiplantae</taxon>
        <taxon>Streptophyta</taxon>
        <taxon>Embryophyta</taxon>
        <taxon>Tracheophyta</taxon>
        <taxon>Spermatophyta</taxon>
        <taxon>Magnoliopsida</taxon>
        <taxon>eudicotyledons</taxon>
        <taxon>Gunneridae</taxon>
        <taxon>Pentapetalae</taxon>
        <taxon>rosids</taxon>
        <taxon>malvids</taxon>
        <taxon>Brassicales</taxon>
        <taxon>Brassicaceae</taxon>
        <taxon>Thlaspideae</taxon>
        <taxon>Thlaspi</taxon>
    </lineage>
</organism>
<dbReference type="AlphaFoldDB" id="A0AAU9R7M5"/>
<dbReference type="InterPro" id="IPR045058">
    <property type="entry name" value="GIMA/IAN/Toc"/>
</dbReference>
<dbReference type="InterPro" id="IPR006703">
    <property type="entry name" value="G_AIG1"/>
</dbReference>
<feature type="coiled-coil region" evidence="4">
    <location>
        <begin position="178"/>
        <end position="205"/>
    </location>
</feature>
<dbReference type="InterPro" id="IPR027417">
    <property type="entry name" value="P-loop_NTPase"/>
</dbReference>
<reference evidence="6 7" key="1">
    <citation type="submission" date="2022-03" db="EMBL/GenBank/DDBJ databases">
        <authorList>
            <person name="Nunn A."/>
            <person name="Chopra R."/>
            <person name="Nunn A."/>
            <person name="Contreras Garrido A."/>
        </authorList>
    </citation>
    <scope>NUCLEOTIDE SEQUENCE [LARGE SCALE GENOMIC DNA]</scope>
</reference>
<evidence type="ECO:0000256" key="4">
    <source>
        <dbReference type="SAM" id="Coils"/>
    </source>
</evidence>
<dbReference type="EMBL" id="OU466857">
    <property type="protein sequence ID" value="CAH2035284.1"/>
    <property type="molecule type" value="Genomic_DNA"/>
</dbReference>
<evidence type="ECO:0000256" key="1">
    <source>
        <dbReference type="ARBA" id="ARBA00008535"/>
    </source>
</evidence>
<evidence type="ECO:0000313" key="7">
    <source>
        <dbReference type="Proteomes" id="UP000836841"/>
    </source>
</evidence>
<dbReference type="PANTHER" id="PTHR10903:SF146">
    <property type="entry name" value="AIG1-LIKE PROTEIN_ 48352-49494-RELATED"/>
    <property type="match status" value="1"/>
</dbReference>
<gene>
    <name evidence="6" type="ORF">TAV2_LOCUS172</name>
</gene>
<name>A0AAU9R7M5_THLAR</name>
<dbReference type="SUPFAM" id="SSF52540">
    <property type="entry name" value="P-loop containing nucleoside triphosphate hydrolases"/>
    <property type="match status" value="1"/>
</dbReference>
<sequence length="225" mass="24932">MNLSDLPTASKPVKNIVLVGRTGNGKSATGNSLIGREVFISELQASGVTTTCTTSRAVTPDGQLINVIDTPVLRECGGRKVLFNNKTTDEGKKVEQVQQFLGQVASIGNSNGGKPFTHEMHLKIKEEAERLKEQQKEVEAKNLGEVELEKVKKELQDSYDNRMSEMQKMVENTLKETSATHEKMILKLREDLEKAQRENENLHDRETLYKLGIVVPAILGTCGIL</sequence>